<evidence type="ECO:0000313" key="1">
    <source>
        <dbReference type="EMBL" id="RPD61268.1"/>
    </source>
</evidence>
<dbReference type="EMBL" id="ML122262">
    <property type="protein sequence ID" value="RPD61268.1"/>
    <property type="molecule type" value="Genomic_DNA"/>
</dbReference>
<reference evidence="1" key="1">
    <citation type="journal article" date="2018" name="Genome Biol. Evol.">
        <title>Genomics and development of Lentinus tigrinus, a white-rot wood-decaying mushroom with dimorphic fruiting bodies.</title>
        <authorList>
            <person name="Wu B."/>
            <person name="Xu Z."/>
            <person name="Knudson A."/>
            <person name="Carlson A."/>
            <person name="Chen N."/>
            <person name="Kovaka S."/>
            <person name="LaButti K."/>
            <person name="Lipzen A."/>
            <person name="Pennachio C."/>
            <person name="Riley R."/>
            <person name="Schakwitz W."/>
            <person name="Umezawa K."/>
            <person name="Ohm R.A."/>
            <person name="Grigoriev I.V."/>
            <person name="Nagy L.G."/>
            <person name="Gibbons J."/>
            <person name="Hibbett D."/>
        </authorList>
    </citation>
    <scope>NUCLEOTIDE SEQUENCE [LARGE SCALE GENOMIC DNA]</scope>
    <source>
        <strain evidence="1">ALCF2SS1-6</strain>
    </source>
</reference>
<accession>A0A5C2SDB1</accession>
<keyword evidence="2" id="KW-1185">Reference proteome</keyword>
<dbReference type="OrthoDB" id="2797114at2759"/>
<gene>
    <name evidence="1" type="ORF">L227DRAFT_500182</name>
</gene>
<name>A0A5C2SDB1_9APHY</name>
<dbReference type="Proteomes" id="UP000313359">
    <property type="component" value="Unassembled WGS sequence"/>
</dbReference>
<dbReference type="AlphaFoldDB" id="A0A5C2SDB1"/>
<organism evidence="1 2">
    <name type="scientific">Lentinus tigrinus ALCF2SS1-6</name>
    <dbReference type="NCBI Taxonomy" id="1328759"/>
    <lineage>
        <taxon>Eukaryota</taxon>
        <taxon>Fungi</taxon>
        <taxon>Dikarya</taxon>
        <taxon>Basidiomycota</taxon>
        <taxon>Agaricomycotina</taxon>
        <taxon>Agaricomycetes</taxon>
        <taxon>Polyporales</taxon>
        <taxon>Polyporaceae</taxon>
        <taxon>Lentinus</taxon>
    </lineage>
</organism>
<dbReference type="Gene3D" id="3.60.130.30">
    <property type="match status" value="1"/>
</dbReference>
<dbReference type="STRING" id="1328759.A0A5C2SDB1"/>
<proteinExistence type="predicted"/>
<evidence type="ECO:0000313" key="2">
    <source>
        <dbReference type="Proteomes" id="UP000313359"/>
    </source>
</evidence>
<sequence length="293" mass="33261">MYLSSITARPACSPSVCRTPCYIADRRGIIFTTLAGMPNDPEWPSLVGRVTEKLARAQRLMAELEDEPDHRRGSYFYGHRGFSIGQGQKRPGNLRNSARRQEILEELRTDPDVIRVANFANGALHNYVPNVFDVYKDNMDALLEWDPSLQRNFPNNVFAAATFNLGPRVATHVHLDLLNYAYGMCAVFAAGNYDYKQGGHIILWDAKLIIEFPPGATILLPSAILRHSNVTIRPHETRYSLTQYTAGGLFRWVRAGFRTQKSLQAAGLDLSNEYEEWKEGWRMYPTVDQMYSP</sequence>
<protein>
    <recommendedName>
        <fullName evidence="3">2OGFeDO JBP1/TET oxygenase domain-containing protein</fullName>
    </recommendedName>
</protein>
<evidence type="ECO:0008006" key="3">
    <source>
        <dbReference type="Google" id="ProtNLM"/>
    </source>
</evidence>